<evidence type="ECO:0000256" key="1">
    <source>
        <dbReference type="SAM" id="MobiDB-lite"/>
    </source>
</evidence>
<dbReference type="Proteomes" id="UP000838412">
    <property type="component" value="Chromosome 8"/>
</dbReference>
<accession>A0A8K0ADF5</accession>
<organism evidence="2 3">
    <name type="scientific">Branchiostoma lanceolatum</name>
    <name type="common">Common lancelet</name>
    <name type="synonym">Amphioxus lanceolatum</name>
    <dbReference type="NCBI Taxonomy" id="7740"/>
    <lineage>
        <taxon>Eukaryota</taxon>
        <taxon>Metazoa</taxon>
        <taxon>Chordata</taxon>
        <taxon>Cephalochordata</taxon>
        <taxon>Leptocardii</taxon>
        <taxon>Amphioxiformes</taxon>
        <taxon>Branchiostomatidae</taxon>
        <taxon>Branchiostoma</taxon>
    </lineage>
</organism>
<evidence type="ECO:0000313" key="3">
    <source>
        <dbReference type="Proteomes" id="UP000838412"/>
    </source>
</evidence>
<sequence>MVMIIAASLACCRNVCSVRRRQDLPLHQGNQVVTSDAVNGRTSNDNSPCNDPGEPHEYAEIDDEDNDDTISPYALFIIVFAIYGKSGASDGTTDSAEQNCVISISGNSDGKRRAVCNVSTEADLQDLAQILPSSLFILVLTPYALNGTSGDPRWHPSMHSHLSIWKLFSNGSCNECNITPRGDDSIAIFL</sequence>
<proteinExistence type="predicted"/>
<keyword evidence="3" id="KW-1185">Reference proteome</keyword>
<evidence type="ECO:0000313" key="2">
    <source>
        <dbReference type="EMBL" id="CAH1271917.1"/>
    </source>
</evidence>
<reference evidence="2" key="1">
    <citation type="submission" date="2022-01" db="EMBL/GenBank/DDBJ databases">
        <authorList>
            <person name="Braso-Vives M."/>
        </authorList>
    </citation>
    <scope>NUCLEOTIDE SEQUENCE</scope>
</reference>
<feature type="compositionally biased region" description="Polar residues" evidence="1">
    <location>
        <begin position="29"/>
        <end position="49"/>
    </location>
</feature>
<feature type="region of interest" description="Disordered" evidence="1">
    <location>
        <begin position="29"/>
        <end position="58"/>
    </location>
</feature>
<dbReference type="AlphaFoldDB" id="A0A8K0ADF5"/>
<protein>
    <submittedName>
        <fullName evidence="2">Hypp4730 protein</fullName>
    </submittedName>
</protein>
<gene>
    <name evidence="2" type="primary">Hypp4730</name>
    <name evidence="2" type="ORF">BLAG_LOCUS23742</name>
</gene>
<name>A0A8K0ADF5_BRALA</name>
<dbReference type="EMBL" id="OV696693">
    <property type="protein sequence ID" value="CAH1271917.1"/>
    <property type="molecule type" value="Genomic_DNA"/>
</dbReference>